<dbReference type="AlphaFoldDB" id="A0A4Z0BTS0"/>
<feature type="compositionally biased region" description="Basic and acidic residues" evidence="2">
    <location>
        <begin position="10"/>
        <end position="26"/>
    </location>
</feature>
<reference evidence="3 4" key="1">
    <citation type="submission" date="2019-03" db="EMBL/GenBank/DDBJ databases">
        <title>Ramlibacter henchirensis DSM 14656, whole genome shotgun sequence.</title>
        <authorList>
            <person name="Zhang X."/>
            <person name="Feng G."/>
            <person name="Zhu H."/>
        </authorList>
    </citation>
    <scope>NUCLEOTIDE SEQUENCE [LARGE SCALE GENOMIC DNA]</scope>
    <source>
        <strain evidence="3 4">DSM 14656</strain>
    </source>
</reference>
<dbReference type="PANTHER" id="PTHR42928">
    <property type="entry name" value="TRICARBOXYLATE-BINDING PROTEIN"/>
    <property type="match status" value="1"/>
</dbReference>
<dbReference type="CDD" id="cd13578">
    <property type="entry name" value="PBP2_Bug27"/>
    <property type="match status" value="1"/>
</dbReference>
<comment type="caution">
    <text evidence="3">The sequence shown here is derived from an EMBL/GenBank/DDBJ whole genome shotgun (WGS) entry which is preliminary data.</text>
</comment>
<dbReference type="Gene3D" id="3.40.190.150">
    <property type="entry name" value="Bordetella uptake gene, domain 1"/>
    <property type="match status" value="1"/>
</dbReference>
<dbReference type="PANTHER" id="PTHR42928:SF5">
    <property type="entry name" value="BLR1237 PROTEIN"/>
    <property type="match status" value="1"/>
</dbReference>
<evidence type="ECO:0000313" key="4">
    <source>
        <dbReference type="Proteomes" id="UP000298180"/>
    </source>
</evidence>
<dbReference type="Proteomes" id="UP000298180">
    <property type="component" value="Unassembled WGS sequence"/>
</dbReference>
<dbReference type="OrthoDB" id="8678477at2"/>
<keyword evidence="4" id="KW-1185">Reference proteome</keyword>
<feature type="region of interest" description="Disordered" evidence="2">
    <location>
        <begin position="1"/>
        <end position="26"/>
    </location>
</feature>
<dbReference type="EMBL" id="SMLM01000002">
    <property type="protein sequence ID" value="TFZ02696.1"/>
    <property type="molecule type" value="Genomic_DNA"/>
</dbReference>
<sequence>MRTSGRLRFSRVEEPPGHRKNPGDSMHRRHAGFVLAALAFSLPGLASAQTYPDKPIRLIVPYPPGASTDALGRLVGQKVSASIGQPVVVDNRGGASGNIGTEAVAKSPPDGYTFGLGTDATHAANTHLVANPPFQPLRDFTPLALAAMNPIVLVVHPSVPASNLQELIAYVKANKDKAGFGSSGTGSPHHLAGELLRSRTGAPFTHVPYRGGGPALNDLIGGQIPMLFASAITVIPHIQGGRAKAIAITSAARWEKMPNVPTIAETLEGFDVPSWLAFFGPANLPAPIASRLSGEIVKALNDPEVKAKLTESGLIVVGGGPRELADMQRKDYELKGRIIRDAGVKAD</sequence>
<evidence type="ECO:0000313" key="3">
    <source>
        <dbReference type="EMBL" id="TFZ02696.1"/>
    </source>
</evidence>
<evidence type="ECO:0000256" key="2">
    <source>
        <dbReference type="SAM" id="MobiDB-lite"/>
    </source>
</evidence>
<accession>A0A4Z0BTS0</accession>
<gene>
    <name evidence="3" type="ORF">EZ313_15725</name>
</gene>
<dbReference type="InterPro" id="IPR042100">
    <property type="entry name" value="Bug_dom1"/>
</dbReference>
<dbReference type="SUPFAM" id="SSF53850">
    <property type="entry name" value="Periplasmic binding protein-like II"/>
    <property type="match status" value="1"/>
</dbReference>
<protein>
    <submittedName>
        <fullName evidence="3">Tripartite tricarboxylate transporter substrate binding protein</fullName>
    </submittedName>
</protein>
<dbReference type="Gene3D" id="3.40.190.10">
    <property type="entry name" value="Periplasmic binding protein-like II"/>
    <property type="match status" value="1"/>
</dbReference>
<name>A0A4Z0BTS0_9BURK</name>
<dbReference type="PIRSF" id="PIRSF017082">
    <property type="entry name" value="YflP"/>
    <property type="match status" value="1"/>
</dbReference>
<evidence type="ECO:0000256" key="1">
    <source>
        <dbReference type="ARBA" id="ARBA00006987"/>
    </source>
</evidence>
<comment type="similarity">
    <text evidence="1">Belongs to the UPF0065 (bug) family.</text>
</comment>
<proteinExistence type="inferred from homology"/>
<organism evidence="3 4">
    <name type="scientific">Ramlibacter henchirensis</name>
    <dbReference type="NCBI Taxonomy" id="204072"/>
    <lineage>
        <taxon>Bacteria</taxon>
        <taxon>Pseudomonadati</taxon>
        <taxon>Pseudomonadota</taxon>
        <taxon>Betaproteobacteria</taxon>
        <taxon>Burkholderiales</taxon>
        <taxon>Comamonadaceae</taxon>
        <taxon>Ramlibacter</taxon>
    </lineage>
</organism>
<dbReference type="InterPro" id="IPR005064">
    <property type="entry name" value="BUG"/>
</dbReference>
<dbReference type="Pfam" id="PF03401">
    <property type="entry name" value="TctC"/>
    <property type="match status" value="1"/>
</dbReference>